<feature type="transmembrane region" description="Helical" evidence="5">
    <location>
        <begin position="358"/>
        <end position="380"/>
    </location>
</feature>
<dbReference type="GO" id="GO:0005886">
    <property type="term" value="C:plasma membrane"/>
    <property type="evidence" value="ECO:0007669"/>
    <property type="project" value="UniProtKB-SubCell"/>
</dbReference>
<feature type="transmembrane region" description="Helical" evidence="5">
    <location>
        <begin position="139"/>
        <end position="159"/>
    </location>
</feature>
<reference evidence="7 8" key="1">
    <citation type="submission" date="2022-10" db="EMBL/GenBank/DDBJ databases">
        <title>The complete genomes of actinobacterial strains from the NBC collection.</title>
        <authorList>
            <person name="Joergensen T.S."/>
            <person name="Alvarez Arevalo M."/>
            <person name="Sterndorff E.B."/>
            <person name="Faurdal D."/>
            <person name="Vuksanovic O."/>
            <person name="Mourched A.-S."/>
            <person name="Charusanti P."/>
            <person name="Shaw S."/>
            <person name="Blin K."/>
            <person name="Weber T."/>
        </authorList>
    </citation>
    <scope>NUCLEOTIDE SEQUENCE [LARGE SCALE GENOMIC DNA]</scope>
    <source>
        <strain evidence="7 8">NBC_00319</strain>
    </source>
</reference>
<dbReference type="Gene3D" id="1.20.1250.20">
    <property type="entry name" value="MFS general substrate transporter like domains"/>
    <property type="match status" value="2"/>
</dbReference>
<accession>A0AAU4JZJ1</accession>
<proteinExistence type="predicted"/>
<gene>
    <name evidence="7" type="ORF">OG579_15740</name>
</gene>
<dbReference type="InterPro" id="IPR020846">
    <property type="entry name" value="MFS_dom"/>
</dbReference>
<feature type="transmembrane region" description="Helical" evidence="5">
    <location>
        <begin position="227"/>
        <end position="249"/>
    </location>
</feature>
<dbReference type="PANTHER" id="PTHR42718">
    <property type="entry name" value="MAJOR FACILITATOR SUPERFAMILY MULTIDRUG TRANSPORTER MFSC"/>
    <property type="match status" value="1"/>
</dbReference>
<evidence type="ECO:0000256" key="5">
    <source>
        <dbReference type="SAM" id="Phobius"/>
    </source>
</evidence>
<dbReference type="Pfam" id="PF07690">
    <property type="entry name" value="MFS_1"/>
    <property type="match status" value="1"/>
</dbReference>
<keyword evidence="4 5" id="KW-0472">Membrane</keyword>
<feature type="domain" description="Major facilitator superfamily (MFS) profile" evidence="6">
    <location>
        <begin position="15"/>
        <end position="460"/>
    </location>
</feature>
<evidence type="ECO:0000313" key="7">
    <source>
        <dbReference type="EMBL" id="WUM19155.1"/>
    </source>
</evidence>
<feature type="transmembrane region" description="Helical" evidence="5">
    <location>
        <begin position="439"/>
        <end position="457"/>
    </location>
</feature>
<feature type="transmembrane region" description="Helical" evidence="5">
    <location>
        <begin position="201"/>
        <end position="221"/>
    </location>
</feature>
<keyword evidence="2 5" id="KW-0812">Transmembrane</keyword>
<feature type="transmembrane region" description="Helical" evidence="5">
    <location>
        <begin position="333"/>
        <end position="352"/>
    </location>
</feature>
<feature type="transmembrane region" description="Helical" evidence="5">
    <location>
        <begin position="270"/>
        <end position="289"/>
    </location>
</feature>
<dbReference type="GO" id="GO:0022857">
    <property type="term" value="F:transmembrane transporter activity"/>
    <property type="evidence" value="ECO:0007669"/>
    <property type="project" value="InterPro"/>
</dbReference>
<feature type="transmembrane region" description="Helical" evidence="5">
    <location>
        <begin position="112"/>
        <end position="132"/>
    </location>
</feature>
<dbReference type="InterPro" id="IPR011701">
    <property type="entry name" value="MFS"/>
</dbReference>
<evidence type="ECO:0000259" key="6">
    <source>
        <dbReference type="PROSITE" id="PS50850"/>
    </source>
</evidence>
<dbReference type="PANTHER" id="PTHR42718:SF49">
    <property type="entry name" value="EXPORT PROTEIN"/>
    <property type="match status" value="1"/>
</dbReference>
<keyword evidence="8" id="KW-1185">Reference proteome</keyword>
<feature type="transmembrane region" description="Helical" evidence="5">
    <location>
        <begin position="171"/>
        <end position="189"/>
    </location>
</feature>
<dbReference type="Proteomes" id="UP001432128">
    <property type="component" value="Chromosome"/>
</dbReference>
<dbReference type="CDD" id="cd17321">
    <property type="entry name" value="MFS_MMR_MDR_like"/>
    <property type="match status" value="1"/>
</dbReference>
<dbReference type="RefSeq" id="WP_328856705.1">
    <property type="nucleotide sequence ID" value="NZ_CP108021.1"/>
</dbReference>
<evidence type="ECO:0000256" key="2">
    <source>
        <dbReference type="ARBA" id="ARBA00022692"/>
    </source>
</evidence>
<dbReference type="InterPro" id="IPR036259">
    <property type="entry name" value="MFS_trans_sf"/>
</dbReference>
<evidence type="ECO:0000313" key="8">
    <source>
        <dbReference type="Proteomes" id="UP001432128"/>
    </source>
</evidence>
<evidence type="ECO:0000256" key="1">
    <source>
        <dbReference type="ARBA" id="ARBA00004651"/>
    </source>
</evidence>
<feature type="transmembrane region" description="Helical" evidence="5">
    <location>
        <begin position="85"/>
        <end position="106"/>
    </location>
</feature>
<feature type="transmembrane region" description="Helical" evidence="5">
    <location>
        <begin position="55"/>
        <end position="73"/>
    </location>
</feature>
<name>A0AAU4JZJ1_9NOCA</name>
<sequence length="478" mass="47112">MTAATPTDAASSRRSLVVSALGTLLVLVAFTAPLSTLNVTAASLGADVSGKTWILSSMSIGLAAALLSAGTIADDFGRRRTLTLGLVLMAVGSVVGVLVPDVLVFVLTRVVVGIGGAAVIASSLGIIAHTFAPGPARAAASGVWGASVGAGIAIGPLLSALLEKAHSWHDAYWVLAAASLVLAGVAERVVPESRSDTPRGLDLPGALLFAGGIATLLAGLVEGRQGWGQPVVIVVFVASAVLLASFVIVEHRSATSMLDLSLLRSPAFGAATLAAVAIGAGAIALMSYMSGFLGAALGVSALGAALLLFAWSGTSVVTALLARRIPARISGRVQLGVGLLGVAVGLAGLTGIGEGSGWPRFLPGLLFAGIATGVVNANLGKEAVASVPAGRGGMGSGANNTARYVGSAIGVTIVSVIATHPGPGSVTADLVHGWNTASVVTAVISAVGGLVVLCLHVRATKLSTNALAGPTVQVADKL</sequence>
<feature type="transmembrane region" description="Helical" evidence="5">
    <location>
        <begin position="295"/>
        <end position="321"/>
    </location>
</feature>
<evidence type="ECO:0000256" key="4">
    <source>
        <dbReference type="ARBA" id="ARBA00023136"/>
    </source>
</evidence>
<keyword evidence="3 5" id="KW-1133">Transmembrane helix</keyword>
<dbReference type="SUPFAM" id="SSF103473">
    <property type="entry name" value="MFS general substrate transporter"/>
    <property type="match status" value="1"/>
</dbReference>
<feature type="transmembrane region" description="Helical" evidence="5">
    <location>
        <begin position="401"/>
        <end position="419"/>
    </location>
</feature>
<dbReference type="AlphaFoldDB" id="A0AAU4JZJ1"/>
<comment type="subcellular location">
    <subcellularLocation>
        <location evidence="1">Cell membrane</location>
        <topology evidence="1">Multi-pass membrane protein</topology>
    </subcellularLocation>
</comment>
<dbReference type="EMBL" id="CP108021">
    <property type="protein sequence ID" value="WUM19155.1"/>
    <property type="molecule type" value="Genomic_DNA"/>
</dbReference>
<organism evidence="7 8">
    <name type="scientific">Williamsia herbipolensis</name>
    <dbReference type="NCBI Taxonomy" id="1603258"/>
    <lineage>
        <taxon>Bacteria</taxon>
        <taxon>Bacillati</taxon>
        <taxon>Actinomycetota</taxon>
        <taxon>Actinomycetes</taxon>
        <taxon>Mycobacteriales</taxon>
        <taxon>Nocardiaceae</taxon>
        <taxon>Williamsia</taxon>
    </lineage>
</organism>
<protein>
    <submittedName>
        <fullName evidence="7">MFS transporter</fullName>
    </submittedName>
</protein>
<dbReference type="PROSITE" id="PS50850">
    <property type="entry name" value="MFS"/>
    <property type="match status" value="1"/>
</dbReference>
<evidence type="ECO:0000256" key="3">
    <source>
        <dbReference type="ARBA" id="ARBA00022989"/>
    </source>
</evidence>
<dbReference type="KEGG" id="whr:OG579_15740"/>